<dbReference type="Proteomes" id="UP000326921">
    <property type="component" value="Chromosome"/>
</dbReference>
<dbReference type="KEGG" id="sphe:GFH32_00925"/>
<evidence type="ECO:0000256" key="1">
    <source>
        <dbReference type="SAM" id="SignalP"/>
    </source>
</evidence>
<dbReference type="RefSeq" id="WP_153509293.1">
    <property type="nucleotide sequence ID" value="NZ_CP045652.1"/>
</dbReference>
<reference evidence="2 3" key="1">
    <citation type="submission" date="2019-10" db="EMBL/GenBank/DDBJ databases">
        <authorList>
            <person name="Dong K."/>
        </authorList>
    </citation>
    <scope>NUCLEOTIDE SEQUENCE [LARGE SCALE GENOMIC DNA]</scope>
    <source>
        <strain evidence="3">dk4302</strain>
    </source>
</reference>
<sequence length="437" mass="48895">MKSIIYYIALFCFAFLFSCTKSNDVELINGDPKERINDTINMVKSALVDAPNGWKAYVSTDVGKEFGFYMTFAENDRLKMYADINDDAAITSKESTYRVRQIMAATLVFDTYSYITTLQDPNGAVNGGKNGVGLGSDVEFEYRYMRGDSIVFQGRKFDEPLVLVKASEAEKKKFEAADYLKTIQKITQDLGLLSSQVVDINGKKYNVSINRSSKMVTLIHITSDGKSEIINGYYSYSIDGVEFVKGVEVNGVMLKSIGIKADKYAVKSIDNKEFNIAYDVTATLPLEMIYGFDKSIKTFGSIGNTNTMPKITQQTTFDKILSGITTKFGTVKFRYFTLKMDSRTKMSVNVHYTSSADFTATMIVDYTISNGVITISNPSGNTTGNWDVRRSALREFEDYLLNNKSFKLEWVPTTDGPPAIGWRSTTNPNDLIYGFPI</sequence>
<dbReference type="InterPro" id="IPR025396">
    <property type="entry name" value="DUF4302"/>
</dbReference>
<organism evidence="2 3">
    <name type="scientific">Sphingobacterium zhuxiongii</name>
    <dbReference type="NCBI Taxonomy" id="2662364"/>
    <lineage>
        <taxon>Bacteria</taxon>
        <taxon>Pseudomonadati</taxon>
        <taxon>Bacteroidota</taxon>
        <taxon>Sphingobacteriia</taxon>
        <taxon>Sphingobacteriales</taxon>
        <taxon>Sphingobacteriaceae</taxon>
        <taxon>Sphingobacterium</taxon>
    </lineage>
</organism>
<dbReference type="PROSITE" id="PS51257">
    <property type="entry name" value="PROKAR_LIPOPROTEIN"/>
    <property type="match status" value="1"/>
</dbReference>
<gene>
    <name evidence="2" type="ORF">GFH32_00925</name>
</gene>
<dbReference type="AlphaFoldDB" id="A0A5Q0Q815"/>
<feature type="signal peptide" evidence="1">
    <location>
        <begin position="1"/>
        <end position="22"/>
    </location>
</feature>
<keyword evidence="3" id="KW-1185">Reference proteome</keyword>
<protein>
    <submittedName>
        <fullName evidence="2">DUF4302 domain-containing protein</fullName>
    </submittedName>
</protein>
<keyword evidence="1" id="KW-0732">Signal</keyword>
<evidence type="ECO:0000313" key="3">
    <source>
        <dbReference type="Proteomes" id="UP000326921"/>
    </source>
</evidence>
<accession>A0A5Q0Q815</accession>
<name>A0A5Q0Q815_9SPHI</name>
<proteinExistence type="predicted"/>
<evidence type="ECO:0000313" key="2">
    <source>
        <dbReference type="EMBL" id="QGA24971.1"/>
    </source>
</evidence>
<feature type="chain" id="PRO_5024792443" evidence="1">
    <location>
        <begin position="23"/>
        <end position="437"/>
    </location>
</feature>
<dbReference type="EMBL" id="CP045652">
    <property type="protein sequence ID" value="QGA24971.1"/>
    <property type="molecule type" value="Genomic_DNA"/>
</dbReference>
<dbReference type="Pfam" id="PF14135">
    <property type="entry name" value="DUF4302"/>
    <property type="match status" value="1"/>
</dbReference>